<dbReference type="Gene3D" id="3.30.710.10">
    <property type="entry name" value="Potassium Channel Kv1.1, Chain A"/>
    <property type="match status" value="1"/>
</dbReference>
<evidence type="ECO:0000259" key="1">
    <source>
        <dbReference type="PROSITE" id="PS50097"/>
    </source>
</evidence>
<evidence type="ECO:0000313" key="3">
    <source>
        <dbReference type="Proteomes" id="UP000825890"/>
    </source>
</evidence>
<evidence type="ECO:0000313" key="2">
    <source>
        <dbReference type="EMBL" id="GIZ43511.1"/>
    </source>
</evidence>
<dbReference type="SUPFAM" id="SSF54695">
    <property type="entry name" value="POZ domain"/>
    <property type="match status" value="1"/>
</dbReference>
<dbReference type="AlphaFoldDB" id="A0A9P3CIS1"/>
<feature type="domain" description="BTB" evidence="1">
    <location>
        <begin position="25"/>
        <end position="95"/>
    </location>
</feature>
<name>A0A9P3CIS1_9PEZI</name>
<dbReference type="InterPro" id="IPR000210">
    <property type="entry name" value="BTB/POZ_dom"/>
</dbReference>
<dbReference type="PANTHER" id="PTHR47843">
    <property type="entry name" value="BTB DOMAIN-CONTAINING PROTEIN-RELATED"/>
    <property type="match status" value="1"/>
</dbReference>
<reference evidence="2 3" key="1">
    <citation type="submission" date="2021-01" db="EMBL/GenBank/DDBJ databases">
        <title>Cercospora kikuchii MAFF 305040 whole genome shotgun sequence.</title>
        <authorList>
            <person name="Kashiwa T."/>
            <person name="Suzuki T."/>
        </authorList>
    </citation>
    <scope>NUCLEOTIDE SEQUENCE [LARGE SCALE GENOMIC DNA]</scope>
    <source>
        <strain evidence="2 3">MAFF 305040</strain>
    </source>
</reference>
<dbReference type="OrthoDB" id="3647298at2759"/>
<sequence>MATASPEQDFPPLLPAEAAFDFSSPPIAIKVGSPNPQMFYVDESVLRKSSKFFDAALKKEWKEGQQRTVDLPECDPEGFKVYINWLHSGKIYAKLECDEDSDRCYDLLTKAYIVGDRLLDVDFKDKVSDEVAYEGFRLQPDGDLYIMGPEARGKLYGNSAPEAPIRLLVARTLINCGELERHVGPESRRNFYAELLNMVADCKFHEHEPGSENCYRNKRL</sequence>
<dbReference type="GeneID" id="68292311"/>
<dbReference type="RefSeq" id="XP_044657998.1">
    <property type="nucleotide sequence ID" value="XM_044802063.1"/>
</dbReference>
<dbReference type="CDD" id="cd18186">
    <property type="entry name" value="BTB_POZ_ZBTB_KLHL-like"/>
    <property type="match status" value="1"/>
</dbReference>
<comment type="caution">
    <text evidence="2">The sequence shown here is derived from an EMBL/GenBank/DDBJ whole genome shotgun (WGS) entry which is preliminary data.</text>
</comment>
<dbReference type="Pfam" id="PF00651">
    <property type="entry name" value="BTB"/>
    <property type="match status" value="1"/>
</dbReference>
<proteinExistence type="predicted"/>
<dbReference type="Proteomes" id="UP000825890">
    <property type="component" value="Unassembled WGS sequence"/>
</dbReference>
<dbReference type="InterPro" id="IPR011333">
    <property type="entry name" value="SKP1/BTB/POZ_sf"/>
</dbReference>
<gene>
    <name evidence="2" type="ORF">CKM354_000673600</name>
</gene>
<protein>
    <recommendedName>
        <fullName evidence="1">BTB domain-containing protein</fullName>
    </recommendedName>
</protein>
<keyword evidence="3" id="KW-1185">Reference proteome</keyword>
<dbReference type="EMBL" id="BOLY01000004">
    <property type="protein sequence ID" value="GIZ43511.1"/>
    <property type="molecule type" value="Genomic_DNA"/>
</dbReference>
<organism evidence="2 3">
    <name type="scientific">Cercospora kikuchii</name>
    <dbReference type="NCBI Taxonomy" id="84275"/>
    <lineage>
        <taxon>Eukaryota</taxon>
        <taxon>Fungi</taxon>
        <taxon>Dikarya</taxon>
        <taxon>Ascomycota</taxon>
        <taxon>Pezizomycotina</taxon>
        <taxon>Dothideomycetes</taxon>
        <taxon>Dothideomycetidae</taxon>
        <taxon>Mycosphaerellales</taxon>
        <taxon>Mycosphaerellaceae</taxon>
        <taxon>Cercospora</taxon>
    </lineage>
</organism>
<dbReference type="PANTHER" id="PTHR47843:SF2">
    <property type="entry name" value="BTB DOMAIN-CONTAINING PROTEIN"/>
    <property type="match status" value="1"/>
</dbReference>
<dbReference type="PROSITE" id="PS50097">
    <property type="entry name" value="BTB"/>
    <property type="match status" value="1"/>
</dbReference>
<accession>A0A9P3CIS1</accession>